<dbReference type="InterPro" id="IPR052782">
    <property type="entry name" value="Oocyte-zygote_transition_reg"/>
</dbReference>
<feature type="compositionally biased region" description="Polar residues" evidence="1">
    <location>
        <begin position="62"/>
        <end position="92"/>
    </location>
</feature>
<dbReference type="InterPro" id="IPR003595">
    <property type="entry name" value="Tyr_Pase_cat"/>
</dbReference>
<dbReference type="WBParaSite" id="MBELARI_LOCUS8006">
    <property type="protein sequence ID" value="MBELARI_LOCUS8006"/>
    <property type="gene ID" value="MBELARI_LOCUS8006"/>
</dbReference>
<sequence>MTVSIFCLILCGGKTKANKHDAPKAEKSVHPVMVKTEETKAPESRVPQSCEVHTKSKRLPKSVQTSGNTRIPVQTTSGMKTNVKPSSSSNTREVVGERDNQRTWAMKLVNNSSVKQVYKEFANTLKGKKDMRSPDNPNNAKMRYANIPLMEATRIKLKNRPNDYIHANRVKVPNTSIEYICTQAPLKNTIEDFWWMVLQERSRFVIQLCQDYFPANTSGVETHGTIQIKNLGKGDSAGLPASIRITELQLKSITNVFKPLIVFHIYMLDWPDQLAPPKADDVVTLYQYLKKQQKDDKPIIVHCSAGVGRTPTFVGIDYACSLIANNPAQPMADVVKEMRTQREKSVQSATQYCFLHVCLLELFLRNKVIEKSEKLSAFKDDYAKVAEKFIRRNENKIVQ</sequence>
<reference evidence="5" key="1">
    <citation type="submission" date="2024-02" db="UniProtKB">
        <authorList>
            <consortium name="WormBaseParasite"/>
        </authorList>
    </citation>
    <scope>IDENTIFICATION</scope>
</reference>
<dbReference type="InterPro" id="IPR000242">
    <property type="entry name" value="PTP_cat"/>
</dbReference>
<dbReference type="PANTHER" id="PTHR46163">
    <property type="entry name" value="TYROSINE-PROTEIN PHOSPHATASE-RELATED"/>
    <property type="match status" value="1"/>
</dbReference>
<feature type="region of interest" description="Disordered" evidence="1">
    <location>
        <begin position="55"/>
        <end position="98"/>
    </location>
</feature>
<protein>
    <submittedName>
        <fullName evidence="5">Uncharacterized protein</fullName>
    </submittedName>
</protein>
<dbReference type="InterPro" id="IPR000387">
    <property type="entry name" value="Tyr_Pase_dom"/>
</dbReference>
<keyword evidence="4" id="KW-1185">Reference proteome</keyword>
<dbReference type="CDD" id="cd00047">
    <property type="entry name" value="PTPc"/>
    <property type="match status" value="1"/>
</dbReference>
<evidence type="ECO:0000259" key="2">
    <source>
        <dbReference type="PROSITE" id="PS50055"/>
    </source>
</evidence>
<dbReference type="PROSITE" id="PS00383">
    <property type="entry name" value="TYR_PHOSPHATASE_1"/>
    <property type="match status" value="1"/>
</dbReference>
<dbReference type="Pfam" id="PF00102">
    <property type="entry name" value="Y_phosphatase"/>
    <property type="match status" value="1"/>
</dbReference>
<dbReference type="SMART" id="SM00404">
    <property type="entry name" value="PTPc_motif"/>
    <property type="match status" value="1"/>
</dbReference>
<evidence type="ECO:0000256" key="1">
    <source>
        <dbReference type="SAM" id="MobiDB-lite"/>
    </source>
</evidence>
<feature type="domain" description="Tyrosine specific protein phosphatases" evidence="3">
    <location>
        <begin position="280"/>
        <end position="353"/>
    </location>
</feature>
<dbReference type="InterPro" id="IPR029021">
    <property type="entry name" value="Prot-tyrosine_phosphatase-like"/>
</dbReference>
<evidence type="ECO:0000259" key="3">
    <source>
        <dbReference type="PROSITE" id="PS50056"/>
    </source>
</evidence>
<feature type="domain" description="Tyrosine-protein phosphatase" evidence="2">
    <location>
        <begin position="138"/>
        <end position="362"/>
    </location>
</feature>
<evidence type="ECO:0000313" key="4">
    <source>
        <dbReference type="Proteomes" id="UP000887575"/>
    </source>
</evidence>
<dbReference type="PANTHER" id="PTHR46163:SF10">
    <property type="entry name" value="PROTEIN-TYROSINE PHOSPHATASE-RELATED"/>
    <property type="match status" value="1"/>
</dbReference>
<dbReference type="PROSITE" id="PS50056">
    <property type="entry name" value="TYR_PHOSPHATASE_2"/>
    <property type="match status" value="1"/>
</dbReference>
<dbReference type="InterPro" id="IPR016130">
    <property type="entry name" value="Tyr_Pase_AS"/>
</dbReference>
<dbReference type="PRINTS" id="PR00700">
    <property type="entry name" value="PRTYPHPHTASE"/>
</dbReference>
<name>A0AAF3JBB1_9BILA</name>
<dbReference type="GO" id="GO:0004725">
    <property type="term" value="F:protein tyrosine phosphatase activity"/>
    <property type="evidence" value="ECO:0007669"/>
    <property type="project" value="InterPro"/>
</dbReference>
<evidence type="ECO:0000313" key="5">
    <source>
        <dbReference type="WBParaSite" id="MBELARI_LOCUS8006"/>
    </source>
</evidence>
<dbReference type="PROSITE" id="PS50055">
    <property type="entry name" value="TYR_PHOSPHATASE_PTP"/>
    <property type="match status" value="1"/>
</dbReference>
<dbReference type="SUPFAM" id="SSF52799">
    <property type="entry name" value="(Phosphotyrosine protein) phosphatases II"/>
    <property type="match status" value="1"/>
</dbReference>
<proteinExistence type="predicted"/>
<dbReference type="Proteomes" id="UP000887575">
    <property type="component" value="Unassembled WGS sequence"/>
</dbReference>
<accession>A0AAF3JBB1</accession>
<dbReference type="AlphaFoldDB" id="A0AAF3JBB1"/>
<organism evidence="4 5">
    <name type="scientific">Mesorhabditis belari</name>
    <dbReference type="NCBI Taxonomy" id="2138241"/>
    <lineage>
        <taxon>Eukaryota</taxon>
        <taxon>Metazoa</taxon>
        <taxon>Ecdysozoa</taxon>
        <taxon>Nematoda</taxon>
        <taxon>Chromadorea</taxon>
        <taxon>Rhabditida</taxon>
        <taxon>Rhabditina</taxon>
        <taxon>Rhabditomorpha</taxon>
        <taxon>Rhabditoidea</taxon>
        <taxon>Rhabditidae</taxon>
        <taxon>Mesorhabditinae</taxon>
        <taxon>Mesorhabditis</taxon>
    </lineage>
</organism>
<dbReference type="Gene3D" id="3.90.190.10">
    <property type="entry name" value="Protein tyrosine phosphatase superfamily"/>
    <property type="match status" value="1"/>
</dbReference>
<dbReference type="SMART" id="SM00194">
    <property type="entry name" value="PTPc"/>
    <property type="match status" value="1"/>
</dbReference>